<organism evidence="5 6">
    <name type="scientific">Tissierella pigra</name>
    <dbReference type="NCBI Taxonomy" id="2607614"/>
    <lineage>
        <taxon>Bacteria</taxon>
        <taxon>Bacillati</taxon>
        <taxon>Bacillota</taxon>
        <taxon>Tissierellia</taxon>
        <taxon>Tissierellales</taxon>
        <taxon>Tissierellaceae</taxon>
        <taxon>Tissierella</taxon>
    </lineage>
</organism>
<keyword evidence="6" id="KW-1185">Reference proteome</keyword>
<dbReference type="PANTHER" id="PTHR11851:SF49">
    <property type="entry name" value="MITOCHONDRIAL-PROCESSING PEPTIDASE SUBUNIT ALPHA"/>
    <property type="match status" value="1"/>
</dbReference>
<dbReference type="AlphaFoldDB" id="A0A6N7XTV8"/>
<dbReference type="Pfam" id="PF00675">
    <property type="entry name" value="Peptidase_M16"/>
    <property type="match status" value="1"/>
</dbReference>
<feature type="domain" description="Peptidase M16 C-terminal" evidence="4">
    <location>
        <begin position="166"/>
        <end position="341"/>
    </location>
</feature>
<protein>
    <submittedName>
        <fullName evidence="5">Insulinase family protein</fullName>
    </submittedName>
</protein>
<name>A0A6N7XTV8_9FIRM</name>
<dbReference type="InterPro" id="IPR011765">
    <property type="entry name" value="Pept_M16_N"/>
</dbReference>
<dbReference type="InterPro" id="IPR007863">
    <property type="entry name" value="Peptidase_M16_C"/>
</dbReference>
<evidence type="ECO:0000256" key="1">
    <source>
        <dbReference type="ARBA" id="ARBA00007261"/>
    </source>
</evidence>
<dbReference type="InterPro" id="IPR001431">
    <property type="entry name" value="Pept_M16_Zn_BS"/>
</dbReference>
<feature type="domain" description="Peptidase M16 N-terminal" evidence="3">
    <location>
        <begin position="12"/>
        <end position="159"/>
    </location>
</feature>
<sequence>MYLIDKLDNGIRVVMENIPHVNSVSIGIIINNGSVKENKENNGVSHFIEHMLFKGTQKRTAKDIAESIDNIGGHLNAFTGKDSTCYYAKVLYNHIDIAIDVLGDMLFNSQFLESDIEKEKTVVVEEINMYLDSPEDMVSELLNEIIFKNTSYAYPILGTERNIKCFNREKIIYYFENNYRPEDIVISLAGNIDAKEVLKMLNHHFGYYNKFGQRDKNDGTIYNFTNDLQGIDKDTEQLHLSIGMEGLPVTHSEIESLLVLNNVFGGSMSSRLFQKIREDLGLAYAIESFPSSYKDTGIFNIYAGLHPSQLLKAINCIDKEIEDIKKNLISKDELNKSKEQLKGSYVLGMEGTFSRMYEIGKSVSIFNRIQSQDEILNKIDNVNMDSIENVANIIFNNKKVNIAYVGNMKNKDKTEDEIKNILF</sequence>
<evidence type="ECO:0000256" key="2">
    <source>
        <dbReference type="RuleBase" id="RU004447"/>
    </source>
</evidence>
<dbReference type="FunFam" id="3.30.830.10:FF:000008">
    <property type="entry name" value="Mitochondrial-processing peptidase subunit beta"/>
    <property type="match status" value="1"/>
</dbReference>
<comment type="similarity">
    <text evidence="1 2">Belongs to the peptidase M16 family.</text>
</comment>
<dbReference type="PROSITE" id="PS00143">
    <property type="entry name" value="INSULINASE"/>
    <property type="match status" value="1"/>
</dbReference>
<dbReference type="Pfam" id="PF05193">
    <property type="entry name" value="Peptidase_M16_C"/>
    <property type="match status" value="1"/>
</dbReference>
<comment type="caution">
    <text evidence="5">The sequence shown here is derived from an EMBL/GenBank/DDBJ whole genome shotgun (WGS) entry which is preliminary data.</text>
</comment>
<dbReference type="RefSeq" id="WP_154438078.1">
    <property type="nucleotide sequence ID" value="NZ_JAHLPJ010000001.1"/>
</dbReference>
<reference evidence="5 6" key="1">
    <citation type="submission" date="2019-09" db="EMBL/GenBank/DDBJ databases">
        <title>In-depth cultivation of the pig gut microbiome towards novel bacterial diversity and tailored functional studies.</title>
        <authorList>
            <person name="Wylensek D."/>
            <person name="Hitch T.C.A."/>
            <person name="Clavel T."/>
        </authorList>
    </citation>
    <scope>NUCLEOTIDE SEQUENCE [LARGE SCALE GENOMIC DNA]</scope>
    <source>
        <strain evidence="5 6">WCA3-693-APC-4?</strain>
    </source>
</reference>
<dbReference type="GO" id="GO:0004222">
    <property type="term" value="F:metalloendopeptidase activity"/>
    <property type="evidence" value="ECO:0007669"/>
    <property type="project" value="InterPro"/>
</dbReference>
<evidence type="ECO:0000259" key="4">
    <source>
        <dbReference type="Pfam" id="PF05193"/>
    </source>
</evidence>
<dbReference type="GO" id="GO:0046872">
    <property type="term" value="F:metal ion binding"/>
    <property type="evidence" value="ECO:0007669"/>
    <property type="project" value="InterPro"/>
</dbReference>
<accession>A0A6N7XTV8</accession>
<dbReference type="PANTHER" id="PTHR11851">
    <property type="entry name" value="METALLOPROTEASE"/>
    <property type="match status" value="1"/>
</dbReference>
<evidence type="ECO:0000259" key="3">
    <source>
        <dbReference type="Pfam" id="PF00675"/>
    </source>
</evidence>
<dbReference type="InterPro" id="IPR050361">
    <property type="entry name" value="MPP/UQCRC_Complex"/>
</dbReference>
<dbReference type="GO" id="GO:0006508">
    <property type="term" value="P:proteolysis"/>
    <property type="evidence" value="ECO:0007669"/>
    <property type="project" value="InterPro"/>
</dbReference>
<evidence type="ECO:0000313" key="5">
    <source>
        <dbReference type="EMBL" id="MST99973.1"/>
    </source>
</evidence>
<gene>
    <name evidence="5" type="ORF">FYJ83_00655</name>
</gene>
<dbReference type="Gene3D" id="3.30.830.10">
    <property type="entry name" value="Metalloenzyme, LuxS/M16 peptidase-like"/>
    <property type="match status" value="2"/>
</dbReference>
<proteinExistence type="inferred from homology"/>
<dbReference type="Proteomes" id="UP000469523">
    <property type="component" value="Unassembled WGS sequence"/>
</dbReference>
<evidence type="ECO:0000313" key="6">
    <source>
        <dbReference type="Proteomes" id="UP000469523"/>
    </source>
</evidence>
<dbReference type="InterPro" id="IPR011249">
    <property type="entry name" value="Metalloenz_LuxS/M16"/>
</dbReference>
<dbReference type="SUPFAM" id="SSF63411">
    <property type="entry name" value="LuxS/MPP-like metallohydrolase"/>
    <property type="match status" value="2"/>
</dbReference>
<dbReference type="EMBL" id="VUNQ01000001">
    <property type="protein sequence ID" value="MST99973.1"/>
    <property type="molecule type" value="Genomic_DNA"/>
</dbReference>